<dbReference type="RefSeq" id="XP_019856072.1">
    <property type="nucleotide sequence ID" value="XM_020000513.1"/>
</dbReference>
<evidence type="ECO:0000256" key="3">
    <source>
        <dbReference type="ARBA" id="ARBA00012925"/>
    </source>
</evidence>
<comment type="cofactor">
    <cofactor evidence="8">
        <name>Zn(2+)</name>
        <dbReference type="ChEBI" id="CHEBI:29105"/>
    </cofactor>
</comment>
<keyword evidence="4 8" id="KW-0479">Metal-binding</keyword>
<comment type="catalytic activity">
    <reaction evidence="7 8">
        <text>hydrogencarbonate + H(+) = CO2 + H2O</text>
        <dbReference type="Rhea" id="RHEA:10748"/>
        <dbReference type="ChEBI" id="CHEBI:15377"/>
        <dbReference type="ChEBI" id="CHEBI:15378"/>
        <dbReference type="ChEBI" id="CHEBI:16526"/>
        <dbReference type="ChEBI" id="CHEBI:17544"/>
        <dbReference type="EC" id="4.2.1.1"/>
    </reaction>
</comment>
<evidence type="ECO:0000256" key="5">
    <source>
        <dbReference type="ARBA" id="ARBA00022833"/>
    </source>
</evidence>
<evidence type="ECO:0000313" key="10">
    <source>
        <dbReference type="EnsemblMetazoa" id="XP_019856072.1"/>
    </source>
</evidence>
<protein>
    <recommendedName>
        <fullName evidence="3 8">Carbonic anhydrase</fullName>
        <ecNumber evidence="3 8">4.2.1.1</ecNumber>
    </recommendedName>
</protein>
<feature type="domain" description="Alpha-carbonic anhydrase" evidence="9">
    <location>
        <begin position="330"/>
        <end position="575"/>
    </location>
</feature>
<dbReference type="InterPro" id="IPR023561">
    <property type="entry name" value="Carbonic_anhydrase_a-class"/>
</dbReference>
<proteinExistence type="inferred from homology"/>
<reference evidence="10" key="2">
    <citation type="submission" date="2024-06" db="UniProtKB">
        <authorList>
            <consortium name="EnsemblMetazoa"/>
        </authorList>
    </citation>
    <scope>IDENTIFICATION</scope>
</reference>
<dbReference type="SMART" id="SM01057">
    <property type="entry name" value="Carb_anhydrase"/>
    <property type="match status" value="2"/>
</dbReference>
<dbReference type="Gene3D" id="3.10.200.10">
    <property type="entry name" value="Alpha carbonic anhydrase"/>
    <property type="match status" value="2"/>
</dbReference>
<dbReference type="Pfam" id="PF00194">
    <property type="entry name" value="Carb_anhydrase"/>
    <property type="match status" value="2"/>
</dbReference>
<dbReference type="EnsemblMetazoa" id="XM_020000513.1">
    <property type="protein sequence ID" value="XP_019856072.1"/>
    <property type="gene ID" value="LOC105313918"/>
</dbReference>
<dbReference type="CDD" id="cd00326">
    <property type="entry name" value="alpha_CA"/>
    <property type="match status" value="2"/>
</dbReference>
<keyword evidence="6 8" id="KW-0456">Lyase</keyword>
<feature type="signal peptide" evidence="8">
    <location>
        <begin position="1"/>
        <end position="20"/>
    </location>
</feature>
<evidence type="ECO:0000313" key="11">
    <source>
        <dbReference type="Proteomes" id="UP000007879"/>
    </source>
</evidence>
<comment type="similarity">
    <text evidence="2 8">Belongs to the alpha-carbonic anhydrase family.</text>
</comment>
<dbReference type="GeneID" id="105313918"/>
<evidence type="ECO:0000256" key="8">
    <source>
        <dbReference type="RuleBase" id="RU367011"/>
    </source>
</evidence>
<dbReference type="AlphaFoldDB" id="A0AAN0JH11"/>
<accession>A0AAN0JH11</accession>
<reference evidence="11" key="1">
    <citation type="journal article" date="2010" name="Nature">
        <title>The Amphimedon queenslandica genome and the evolution of animal complexity.</title>
        <authorList>
            <person name="Srivastava M."/>
            <person name="Simakov O."/>
            <person name="Chapman J."/>
            <person name="Fahey B."/>
            <person name="Gauthier M.E."/>
            <person name="Mitros T."/>
            <person name="Richards G.S."/>
            <person name="Conaco C."/>
            <person name="Dacre M."/>
            <person name="Hellsten U."/>
            <person name="Larroux C."/>
            <person name="Putnam N.H."/>
            <person name="Stanke M."/>
            <person name="Adamska M."/>
            <person name="Darling A."/>
            <person name="Degnan S.M."/>
            <person name="Oakley T.H."/>
            <person name="Plachetzki D.C."/>
            <person name="Zhai Y."/>
            <person name="Adamski M."/>
            <person name="Calcino A."/>
            <person name="Cummins S.F."/>
            <person name="Goodstein D.M."/>
            <person name="Harris C."/>
            <person name="Jackson D.J."/>
            <person name="Leys S.P."/>
            <person name="Shu S."/>
            <person name="Woodcroft B.J."/>
            <person name="Vervoort M."/>
            <person name="Kosik K.S."/>
            <person name="Manning G."/>
            <person name="Degnan B.M."/>
            <person name="Rokhsar D.S."/>
        </authorList>
    </citation>
    <scope>NUCLEOTIDE SEQUENCE [LARGE SCALE GENOMIC DNA]</scope>
</reference>
<evidence type="ECO:0000256" key="2">
    <source>
        <dbReference type="ARBA" id="ARBA00010718"/>
    </source>
</evidence>
<dbReference type="PANTHER" id="PTHR18952">
    <property type="entry name" value="CARBONIC ANHYDRASE"/>
    <property type="match status" value="1"/>
</dbReference>
<evidence type="ECO:0000256" key="4">
    <source>
        <dbReference type="ARBA" id="ARBA00022723"/>
    </source>
</evidence>
<dbReference type="InterPro" id="IPR001148">
    <property type="entry name" value="CA_dom"/>
</dbReference>
<evidence type="ECO:0000256" key="6">
    <source>
        <dbReference type="ARBA" id="ARBA00023239"/>
    </source>
</evidence>
<name>A0AAN0JH11_AMPQE</name>
<keyword evidence="11" id="KW-1185">Reference proteome</keyword>
<feature type="domain" description="Alpha-carbonic anhydrase" evidence="9">
    <location>
        <begin position="35"/>
        <end position="279"/>
    </location>
</feature>
<dbReference type="EC" id="4.2.1.1" evidence="3 8"/>
<feature type="chain" id="PRO_5042669484" description="Carbonic anhydrase" evidence="8">
    <location>
        <begin position="21"/>
        <end position="578"/>
    </location>
</feature>
<evidence type="ECO:0000259" key="9">
    <source>
        <dbReference type="PROSITE" id="PS51144"/>
    </source>
</evidence>
<dbReference type="KEGG" id="aqu:105313918"/>
<comment type="function">
    <text evidence="1 8">Reversible hydration of carbon dioxide.</text>
</comment>
<dbReference type="GO" id="GO:0004089">
    <property type="term" value="F:carbonate dehydratase activity"/>
    <property type="evidence" value="ECO:0007669"/>
    <property type="project" value="UniProtKB-UniRule"/>
</dbReference>
<organism evidence="10 11">
    <name type="scientific">Amphimedon queenslandica</name>
    <name type="common">Sponge</name>
    <dbReference type="NCBI Taxonomy" id="400682"/>
    <lineage>
        <taxon>Eukaryota</taxon>
        <taxon>Metazoa</taxon>
        <taxon>Porifera</taxon>
        <taxon>Demospongiae</taxon>
        <taxon>Heteroscleromorpha</taxon>
        <taxon>Haplosclerida</taxon>
        <taxon>Niphatidae</taxon>
        <taxon>Amphimedon</taxon>
    </lineage>
</organism>
<dbReference type="PROSITE" id="PS51144">
    <property type="entry name" value="ALPHA_CA_2"/>
    <property type="match status" value="2"/>
</dbReference>
<dbReference type="PANTHER" id="PTHR18952:SF265">
    <property type="entry name" value="CARBONIC ANHYDRASE"/>
    <property type="match status" value="1"/>
</dbReference>
<dbReference type="SUPFAM" id="SSF51069">
    <property type="entry name" value="Carbonic anhydrase"/>
    <property type="match status" value="2"/>
</dbReference>
<sequence length="578" mass="65756">MQGIIALLVAILFCYNTAGACSYAAGDKGKTCKDYHFGYSNQDDWKNKCPDCGHNLQSPINILSSLAANTDESVAPLKMCGWCDVRSGTLKNNGHTLKFTPSQYGSDAYLSSRNHNSFKFLQFHFHWGPKNTKVGSEHTVDGGAYNGEMHFVFSGTDECGSQKYTVVGVFLKTDRSAKNVPVKWQKLNCQVAYNSEEQVQDVKLYDYLPENKDYYLYAGSLTTPPCTEAVQWIVMKNPIVVPEIFFDTLRSLKKEDGKPLTRNHRGTQPLNGRDLYSCYKGCNVVAVSLCLNLQSIMEGVTVLLVALLLSYDTTVASPYAARNSGICKNYYFSYIKQWEWIIKCPDCGGQLQSPINIETHHIISNVESMTPLTMELWNDTYGIFHLKNNGHTLVVTPYKYQPLTYLNSPNHKRFKLLQFHFHWGEKYSRFGSEHTVDGRSYNGEIHFVFSGNDNRGVKKHVVLAVFLNSDRTLTQVSLKWRRLQHQVPYNKEIFIIGLNLDDYLPENKDYYLYAGSLTSPPCTENVQWIVLKHPINVPEAFLDTLRSLKTEDSQSLKKNYRWTQALNGRNIWSCYGGC</sequence>
<dbReference type="InterPro" id="IPR018338">
    <property type="entry name" value="Carbonic_anhydrase_a-class_CS"/>
</dbReference>
<keyword evidence="5 8" id="KW-0862">Zinc</keyword>
<dbReference type="InterPro" id="IPR036398">
    <property type="entry name" value="CA_dom_sf"/>
</dbReference>
<evidence type="ECO:0000256" key="7">
    <source>
        <dbReference type="ARBA" id="ARBA00048348"/>
    </source>
</evidence>
<dbReference type="GO" id="GO:0008270">
    <property type="term" value="F:zinc ion binding"/>
    <property type="evidence" value="ECO:0007669"/>
    <property type="project" value="UniProtKB-UniRule"/>
</dbReference>
<evidence type="ECO:0000256" key="1">
    <source>
        <dbReference type="ARBA" id="ARBA00002904"/>
    </source>
</evidence>
<dbReference type="PROSITE" id="PS00162">
    <property type="entry name" value="ALPHA_CA_1"/>
    <property type="match status" value="2"/>
</dbReference>
<keyword evidence="8" id="KW-0732">Signal</keyword>
<dbReference type="Proteomes" id="UP000007879">
    <property type="component" value="Unassembled WGS sequence"/>
</dbReference>